<dbReference type="CDD" id="cd13143">
    <property type="entry name" value="MATE_MepA_like"/>
    <property type="match status" value="1"/>
</dbReference>
<evidence type="ECO:0000256" key="2">
    <source>
        <dbReference type="ARBA" id="ARBA00008417"/>
    </source>
</evidence>
<feature type="transmembrane region" description="Helical" evidence="10">
    <location>
        <begin position="100"/>
        <end position="121"/>
    </location>
</feature>
<evidence type="ECO:0000256" key="6">
    <source>
        <dbReference type="ARBA" id="ARBA00022692"/>
    </source>
</evidence>
<feature type="transmembrane region" description="Helical" evidence="10">
    <location>
        <begin position="141"/>
        <end position="160"/>
    </location>
</feature>
<dbReference type="NCBIfam" id="TIGR00797">
    <property type="entry name" value="matE"/>
    <property type="match status" value="1"/>
</dbReference>
<name>A0A1Y0IEE6_9GAMM</name>
<evidence type="ECO:0000256" key="7">
    <source>
        <dbReference type="ARBA" id="ARBA00022989"/>
    </source>
</evidence>
<feature type="transmembrane region" description="Helical" evidence="10">
    <location>
        <begin position="21"/>
        <end position="42"/>
    </location>
</feature>
<feature type="transmembrane region" description="Helical" evidence="10">
    <location>
        <begin position="245"/>
        <end position="270"/>
    </location>
</feature>
<dbReference type="InterPro" id="IPR045070">
    <property type="entry name" value="MATE_MepA-like"/>
</dbReference>
<keyword evidence="8 10" id="KW-0472">Membrane</keyword>
<dbReference type="InterPro" id="IPR048279">
    <property type="entry name" value="MdtK-like"/>
</dbReference>
<evidence type="ECO:0000256" key="4">
    <source>
        <dbReference type="ARBA" id="ARBA00022448"/>
    </source>
</evidence>
<keyword evidence="6 10" id="KW-0812">Transmembrane</keyword>
<keyword evidence="12" id="KW-1185">Reference proteome</keyword>
<dbReference type="GO" id="GO:0046677">
    <property type="term" value="P:response to antibiotic"/>
    <property type="evidence" value="ECO:0007669"/>
    <property type="project" value="UniProtKB-KW"/>
</dbReference>
<dbReference type="InterPro" id="IPR052031">
    <property type="entry name" value="Membrane_Transporter-Flippase"/>
</dbReference>
<accession>A0A1Y0IEE6</accession>
<dbReference type="RefSeq" id="WP_087462609.1">
    <property type="nucleotide sequence ID" value="NZ_CP021425.1"/>
</dbReference>
<comment type="similarity">
    <text evidence="2">Belongs to the multi antimicrobial extrusion (MATE) (TC 2.A.66.1) family. MepA subfamily.</text>
</comment>
<keyword evidence="7 10" id="KW-1133">Transmembrane helix</keyword>
<gene>
    <name evidence="11" type="ORF">OLMES_3723</name>
</gene>
<reference evidence="11 12" key="1">
    <citation type="submission" date="2017-05" db="EMBL/GenBank/DDBJ databases">
        <title>Genomic insights into alkan degradation activity of Oleiphilus messinensis.</title>
        <authorList>
            <person name="Kozyavkin S.A."/>
            <person name="Slesarev A.I."/>
            <person name="Golyshin P.N."/>
            <person name="Korzhenkov A."/>
            <person name="Golyshina O.N."/>
            <person name="Toshchakov S.V."/>
        </authorList>
    </citation>
    <scope>NUCLEOTIDE SEQUENCE [LARGE SCALE GENOMIC DNA]</scope>
    <source>
        <strain evidence="11 12">ME102</strain>
    </source>
</reference>
<dbReference type="GO" id="GO:0015297">
    <property type="term" value="F:antiporter activity"/>
    <property type="evidence" value="ECO:0007669"/>
    <property type="project" value="InterPro"/>
</dbReference>
<dbReference type="GO" id="GO:0042910">
    <property type="term" value="F:xenobiotic transmembrane transporter activity"/>
    <property type="evidence" value="ECO:0007669"/>
    <property type="project" value="InterPro"/>
</dbReference>
<keyword evidence="9" id="KW-0046">Antibiotic resistance</keyword>
<feature type="transmembrane region" description="Helical" evidence="10">
    <location>
        <begin position="367"/>
        <end position="389"/>
    </location>
</feature>
<evidence type="ECO:0000256" key="9">
    <source>
        <dbReference type="ARBA" id="ARBA00023251"/>
    </source>
</evidence>
<evidence type="ECO:0000313" key="12">
    <source>
        <dbReference type="Proteomes" id="UP000196027"/>
    </source>
</evidence>
<keyword evidence="4" id="KW-0813">Transport</keyword>
<dbReference type="PIRSF" id="PIRSF006603">
    <property type="entry name" value="DinF"/>
    <property type="match status" value="1"/>
</dbReference>
<evidence type="ECO:0000256" key="3">
    <source>
        <dbReference type="ARBA" id="ARBA00022106"/>
    </source>
</evidence>
<feature type="transmembrane region" description="Helical" evidence="10">
    <location>
        <begin position="398"/>
        <end position="419"/>
    </location>
</feature>
<organism evidence="11 12">
    <name type="scientific">Oleiphilus messinensis</name>
    <dbReference type="NCBI Taxonomy" id="141451"/>
    <lineage>
        <taxon>Bacteria</taxon>
        <taxon>Pseudomonadati</taxon>
        <taxon>Pseudomonadota</taxon>
        <taxon>Gammaproteobacteria</taxon>
        <taxon>Oceanospirillales</taxon>
        <taxon>Oleiphilaceae</taxon>
        <taxon>Oleiphilus</taxon>
    </lineage>
</organism>
<evidence type="ECO:0000256" key="10">
    <source>
        <dbReference type="SAM" id="Phobius"/>
    </source>
</evidence>
<feature type="transmembrane region" description="Helical" evidence="10">
    <location>
        <begin position="425"/>
        <end position="445"/>
    </location>
</feature>
<dbReference type="AlphaFoldDB" id="A0A1Y0IEE6"/>
<evidence type="ECO:0000256" key="5">
    <source>
        <dbReference type="ARBA" id="ARBA00022475"/>
    </source>
</evidence>
<dbReference type="InterPro" id="IPR002528">
    <property type="entry name" value="MATE_fam"/>
</dbReference>
<dbReference type="Pfam" id="PF01554">
    <property type="entry name" value="MatE"/>
    <property type="match status" value="2"/>
</dbReference>
<keyword evidence="5" id="KW-1003">Cell membrane</keyword>
<proteinExistence type="inferred from homology"/>
<dbReference type="OrthoDB" id="9811110at2"/>
<comment type="subcellular location">
    <subcellularLocation>
        <location evidence="1">Cell inner membrane</location>
        <topology evidence="1">Multi-pass membrane protein</topology>
    </subcellularLocation>
</comment>
<feature type="transmembrane region" description="Helical" evidence="10">
    <location>
        <begin position="200"/>
        <end position="220"/>
    </location>
</feature>
<feature type="transmembrane region" description="Helical" evidence="10">
    <location>
        <begin position="62"/>
        <end position="88"/>
    </location>
</feature>
<feature type="transmembrane region" description="Helical" evidence="10">
    <location>
        <begin position="282"/>
        <end position="306"/>
    </location>
</feature>
<dbReference type="Proteomes" id="UP000196027">
    <property type="component" value="Chromosome"/>
</dbReference>
<sequence>MTDTITNKNNNVFLTGSLTKVFIKTAAPIILMMLVNGSFNLVDAYFLGFFVGADALSAVTSMFPLFMLLVALSTLVSTGFASVMARLLGAAEITEAKDTFAQAITLSSAVCGLLIVFFALFGHTLTLAANDDAAELAEMSYQYMAILIFGSPLMFILTINSDSLRCEGHAGIMALASLLTVLLNGCLNYVLIAIMEYGVAGSAIGTVLAQFFALLVIAGFRRSKRNRLPIQAIHWSKNRNHWRDFLALGAPSSLTYIGIALSSAAILFNLQLWSESHYATTVGAYGIITRLMTFVFLPLLGLSLAFQSITGNNVGAQQFNRTNLGIKIALISALVYCVSIEMLLWHLKDSLGSWFVEDEAVIKEVSRILPISTFALFLLGPLMMVRMFFQSIGDAKRAMILSVTKTYGFALPLVFMLPLPFGEWGVWYAGPVSEVLALLLTVAILRNRAREPDYHLGLFYAEAK</sequence>
<dbReference type="GO" id="GO:0005886">
    <property type="term" value="C:plasma membrane"/>
    <property type="evidence" value="ECO:0007669"/>
    <property type="project" value="UniProtKB-SubCell"/>
</dbReference>
<evidence type="ECO:0000313" key="11">
    <source>
        <dbReference type="EMBL" id="ARU57744.1"/>
    </source>
</evidence>
<protein>
    <recommendedName>
        <fullName evidence="3">Multidrug export protein MepA</fullName>
    </recommendedName>
</protein>
<dbReference type="EMBL" id="CP021425">
    <property type="protein sequence ID" value="ARU57744.1"/>
    <property type="molecule type" value="Genomic_DNA"/>
</dbReference>
<dbReference type="PANTHER" id="PTHR43549">
    <property type="entry name" value="MULTIDRUG RESISTANCE PROTEIN YPNP-RELATED"/>
    <property type="match status" value="1"/>
</dbReference>
<dbReference type="PANTHER" id="PTHR43549:SF2">
    <property type="entry name" value="MULTIDRUG RESISTANCE PROTEIN NORM-RELATED"/>
    <property type="match status" value="1"/>
</dbReference>
<feature type="transmembrane region" description="Helical" evidence="10">
    <location>
        <begin position="326"/>
        <end position="347"/>
    </location>
</feature>
<evidence type="ECO:0000256" key="1">
    <source>
        <dbReference type="ARBA" id="ARBA00004429"/>
    </source>
</evidence>
<dbReference type="KEGG" id="ome:OLMES_3723"/>
<feature type="transmembrane region" description="Helical" evidence="10">
    <location>
        <begin position="172"/>
        <end position="194"/>
    </location>
</feature>
<evidence type="ECO:0000256" key="8">
    <source>
        <dbReference type="ARBA" id="ARBA00023136"/>
    </source>
</evidence>